<feature type="compositionally biased region" description="Basic and acidic residues" evidence="1">
    <location>
        <begin position="970"/>
        <end position="981"/>
    </location>
</feature>
<organism evidence="2 3">
    <name type="scientific">Salinirubellus salinus</name>
    <dbReference type="NCBI Taxonomy" id="1364945"/>
    <lineage>
        <taxon>Archaea</taxon>
        <taxon>Methanobacteriati</taxon>
        <taxon>Methanobacteriota</taxon>
        <taxon>Stenosarchaea group</taxon>
        <taxon>Halobacteria</taxon>
        <taxon>Halobacteriales</taxon>
        <taxon>Natronomonadaceae</taxon>
        <taxon>Salinirubellus</taxon>
    </lineage>
</organism>
<accession>A0A9E7R5C1</accession>
<feature type="region of interest" description="Disordered" evidence="1">
    <location>
        <begin position="351"/>
        <end position="373"/>
    </location>
</feature>
<evidence type="ECO:0000256" key="1">
    <source>
        <dbReference type="SAM" id="MobiDB-lite"/>
    </source>
</evidence>
<dbReference type="KEGG" id="ssai:N0B31_01445"/>
<feature type="region of interest" description="Disordered" evidence="1">
    <location>
        <begin position="962"/>
        <end position="1006"/>
    </location>
</feature>
<feature type="region of interest" description="Disordered" evidence="1">
    <location>
        <begin position="62"/>
        <end position="88"/>
    </location>
</feature>
<dbReference type="AlphaFoldDB" id="A0A9E7R5C1"/>
<sequence length="1006" mass="107400">MPDGTDRGRVPFAVVAVLLLVSASTLAATSRTGPTATTEPAAERAIERAEAAVVTALRRATREAARQSAARPLTTPADTPTGRALNGSDPFRAALELRVALALEDRLRHLDTRVGDVRVVARQSPRPSEPGPGASVRAALERVETTAVGPDGTALRATVRNVTLVVTRDGRPLDRVQLSPSVVVEWPLFALHERVERFERRLARSPLRPGFARRLTARLAAATWARGTAQYGGAPVVNVLGTRHVELLANGALLDTQRATLGGLDARAPRELREATRRVAAADVAGGVREALARSNGTVTGGSPTTDRLPDTRRRTVSAAPAADSALANLSGGRLDAVLARAYTATVRTRATVQRDGRTGGSGGPPGPGWSLVDRRVDTEWSARPLGDGVTPPDPATGWHGLGTATRRVVRTRTVTERWAHDGETRRTRHTDRATYAVALVHEGRPSRRTAAPVRPVRSAFVRRPDPTGGSNLADAGRTATRRFEARTDRLAVRAVREGLDGTESVAGEVPAALRDRALADLVSLHRRVRNVSVSVERGDLATLTVSPAARLADRLRERRADLVAAPARYDHVADRARVAVRAAYLDAVLASLDTQTARHGVAERRLDARLRAAGLGDLHWLREVTSVGVAAPSVGRESAGRAGPFAPRVSTTPVYLGATASSSVPGGAPLVTRNVNLAVPYADAGDGAAAAVTAALFDDRTVGLGTAARTLRSSRRVAARTGDSSLREETGRLRRAVNRSVGRVSWRLRRTLRRRGVGREMRRAAVRSAFARWDDPSGRALALSHGSVVPRVVDAVARRVPRYRAEARRLALRTALRATRRRALRSASVRVAARPVDRTGRRLRWVARTATREVTTRAVETGVGRLRERLPGPLSAVPAGVPVTPVPGYWYATANVWHVTVRGRYERVTLRAPTGRPPTGTLTYVREAGVVRLDVDRDGSPERLGRSDAVAFDVSTAVAVAVPPGPRGVGDKDGNADERSAGWPRPGAPDVAAATANETTYPPPS</sequence>
<dbReference type="Proteomes" id="UP001057580">
    <property type="component" value="Chromosome"/>
</dbReference>
<dbReference type="EMBL" id="CP104003">
    <property type="protein sequence ID" value="UWM54955.1"/>
    <property type="molecule type" value="Genomic_DNA"/>
</dbReference>
<dbReference type="RefSeq" id="WP_260594007.1">
    <property type="nucleotide sequence ID" value="NZ_CP104003.1"/>
</dbReference>
<evidence type="ECO:0000313" key="3">
    <source>
        <dbReference type="Proteomes" id="UP001057580"/>
    </source>
</evidence>
<dbReference type="InterPro" id="IPR055710">
    <property type="entry name" value="DUF7286"/>
</dbReference>
<dbReference type="Pfam" id="PF23957">
    <property type="entry name" value="DUF7286"/>
    <property type="match status" value="1"/>
</dbReference>
<proteinExistence type="predicted"/>
<reference evidence="2" key="1">
    <citation type="submission" date="2022-09" db="EMBL/GenBank/DDBJ databases">
        <title>Diverse halophilic archaea isolated from saline environments.</title>
        <authorList>
            <person name="Cui H.-L."/>
        </authorList>
    </citation>
    <scope>NUCLEOTIDE SEQUENCE</scope>
    <source>
        <strain evidence="2">ZS-35-S2</strain>
    </source>
</reference>
<name>A0A9E7R5C1_9EURY</name>
<feature type="compositionally biased region" description="Polar residues" evidence="1">
    <location>
        <begin position="997"/>
        <end position="1006"/>
    </location>
</feature>
<keyword evidence="3" id="KW-1185">Reference proteome</keyword>
<feature type="region of interest" description="Disordered" evidence="1">
    <location>
        <begin position="461"/>
        <end position="480"/>
    </location>
</feature>
<evidence type="ECO:0000313" key="2">
    <source>
        <dbReference type="EMBL" id="UWM54955.1"/>
    </source>
</evidence>
<protein>
    <submittedName>
        <fullName evidence="2">Uncharacterized protein</fullName>
    </submittedName>
</protein>
<dbReference type="GeneID" id="74941045"/>
<gene>
    <name evidence="2" type="ORF">N0B31_01445</name>
</gene>